<dbReference type="KEGG" id="cuh:BJN34_13635"/>
<dbReference type="Gene3D" id="1.10.10.10">
    <property type="entry name" value="Winged helix-like DNA-binding domain superfamily/Winged helix DNA-binding domain"/>
    <property type="match status" value="1"/>
</dbReference>
<sequence length="314" mass="34610">MDLRPDSHPPSPRPEHRPLRLTLRQLSVFVAVAQHGSTMAAAQALAMSQSAVSASLAELERALDSPLFDRVARRLSINETGRQFFPRALSLLDQAQELERFATHTGVQLRIAASNTIGSYMLPPLLAGFRHSRSGPCTLDLRIGNTREVLQSLLQFEADIGLVEGASHERDLRSVRWCDDEMVVIVGPSHPLAAAPHDLVALRDAEWIVREPGSGTREVIEERLVPLLGELRFALELGNAEAIKRAVMSGFGVSCLSLHVVRDELERGTLVAIRDGLPRIVRPLQLVVHQDKFPTQGLLAFTEYLRTMAPRIGA</sequence>
<name>A0A1U9URM9_CUPNE</name>
<dbReference type="SUPFAM" id="SSF53850">
    <property type="entry name" value="Periplasmic binding protein-like II"/>
    <property type="match status" value="1"/>
</dbReference>
<evidence type="ECO:0000259" key="5">
    <source>
        <dbReference type="PROSITE" id="PS50931"/>
    </source>
</evidence>
<evidence type="ECO:0000256" key="2">
    <source>
        <dbReference type="ARBA" id="ARBA00023015"/>
    </source>
</evidence>
<dbReference type="Pfam" id="PF03466">
    <property type="entry name" value="LysR_substrate"/>
    <property type="match status" value="1"/>
</dbReference>
<dbReference type="Proteomes" id="UP000189627">
    <property type="component" value="Chromosome 1"/>
</dbReference>
<accession>A0A1U9URM9</accession>
<organism evidence="6 7">
    <name type="scientific">Cupriavidus necator</name>
    <name type="common">Alcaligenes eutrophus</name>
    <name type="synonym">Ralstonia eutropha</name>
    <dbReference type="NCBI Taxonomy" id="106590"/>
    <lineage>
        <taxon>Bacteria</taxon>
        <taxon>Pseudomonadati</taxon>
        <taxon>Pseudomonadota</taxon>
        <taxon>Betaproteobacteria</taxon>
        <taxon>Burkholderiales</taxon>
        <taxon>Burkholderiaceae</taxon>
        <taxon>Cupriavidus</taxon>
    </lineage>
</organism>
<evidence type="ECO:0000256" key="4">
    <source>
        <dbReference type="ARBA" id="ARBA00023163"/>
    </source>
</evidence>
<protein>
    <submittedName>
        <fullName evidence="6">LysR family transcriptional regulator</fullName>
    </submittedName>
</protein>
<dbReference type="Gene3D" id="3.40.190.290">
    <property type="match status" value="1"/>
</dbReference>
<dbReference type="CDD" id="cd08420">
    <property type="entry name" value="PBP2_CysL_like"/>
    <property type="match status" value="1"/>
</dbReference>
<keyword evidence="3" id="KW-0238">DNA-binding</keyword>
<dbReference type="OrthoDB" id="9808620at2"/>
<dbReference type="InterPro" id="IPR000847">
    <property type="entry name" value="LysR_HTH_N"/>
</dbReference>
<dbReference type="Pfam" id="PF00126">
    <property type="entry name" value="HTH_1"/>
    <property type="match status" value="1"/>
</dbReference>
<dbReference type="PROSITE" id="PS50931">
    <property type="entry name" value="HTH_LYSR"/>
    <property type="match status" value="1"/>
</dbReference>
<keyword evidence="4" id="KW-0804">Transcription</keyword>
<dbReference type="GO" id="GO:0003700">
    <property type="term" value="F:DNA-binding transcription factor activity"/>
    <property type="evidence" value="ECO:0007669"/>
    <property type="project" value="InterPro"/>
</dbReference>
<keyword evidence="2" id="KW-0805">Transcription regulation</keyword>
<feature type="domain" description="HTH lysR-type" evidence="5">
    <location>
        <begin position="21"/>
        <end position="78"/>
    </location>
</feature>
<comment type="similarity">
    <text evidence="1">Belongs to the LysR transcriptional regulatory family.</text>
</comment>
<dbReference type="InterPro" id="IPR036390">
    <property type="entry name" value="WH_DNA-bd_sf"/>
</dbReference>
<dbReference type="GO" id="GO:0000976">
    <property type="term" value="F:transcription cis-regulatory region binding"/>
    <property type="evidence" value="ECO:0007669"/>
    <property type="project" value="TreeGrafter"/>
</dbReference>
<evidence type="ECO:0000313" key="6">
    <source>
        <dbReference type="EMBL" id="AQV94921.1"/>
    </source>
</evidence>
<dbReference type="InterPro" id="IPR005119">
    <property type="entry name" value="LysR_subst-bd"/>
</dbReference>
<dbReference type="PANTHER" id="PTHR30126:SF94">
    <property type="entry name" value="LYSR FAMILY TRANSCRIPTIONAL REGULATOR"/>
    <property type="match status" value="1"/>
</dbReference>
<dbReference type="PANTHER" id="PTHR30126">
    <property type="entry name" value="HTH-TYPE TRANSCRIPTIONAL REGULATOR"/>
    <property type="match status" value="1"/>
</dbReference>
<dbReference type="EMBL" id="CP017757">
    <property type="protein sequence ID" value="AQV94921.1"/>
    <property type="molecule type" value="Genomic_DNA"/>
</dbReference>
<evidence type="ECO:0000256" key="1">
    <source>
        <dbReference type="ARBA" id="ARBA00009437"/>
    </source>
</evidence>
<dbReference type="AlphaFoldDB" id="A0A1U9URM9"/>
<dbReference type="FunFam" id="1.10.10.10:FF:000001">
    <property type="entry name" value="LysR family transcriptional regulator"/>
    <property type="match status" value="1"/>
</dbReference>
<dbReference type="InterPro" id="IPR036388">
    <property type="entry name" value="WH-like_DNA-bd_sf"/>
</dbReference>
<evidence type="ECO:0000256" key="3">
    <source>
        <dbReference type="ARBA" id="ARBA00023125"/>
    </source>
</evidence>
<dbReference type="PRINTS" id="PR00039">
    <property type="entry name" value="HTHLYSR"/>
</dbReference>
<dbReference type="NCBIfam" id="NF008095">
    <property type="entry name" value="PRK10837.1"/>
    <property type="match status" value="1"/>
</dbReference>
<proteinExistence type="inferred from homology"/>
<reference evidence="7" key="1">
    <citation type="submission" date="2017-02" db="EMBL/GenBank/DDBJ databases">
        <title>Complete genome sequence of Cupriavidus necator strain NH9, a 3-chlorobenzoate degrader.</title>
        <authorList>
            <person name="Moriuchi R."/>
            <person name="Dohra H."/>
            <person name="Ogawa N."/>
        </authorList>
    </citation>
    <scope>NUCLEOTIDE SEQUENCE [LARGE SCALE GENOMIC DNA]</scope>
    <source>
        <strain evidence="7">NH9</strain>
    </source>
</reference>
<evidence type="ECO:0000313" key="7">
    <source>
        <dbReference type="Proteomes" id="UP000189627"/>
    </source>
</evidence>
<dbReference type="SUPFAM" id="SSF46785">
    <property type="entry name" value="Winged helix' DNA-binding domain"/>
    <property type="match status" value="1"/>
</dbReference>
<gene>
    <name evidence="6" type="ORF">BJN34_13635</name>
</gene>
<dbReference type="RefSeq" id="WP_078197084.1">
    <property type="nucleotide sequence ID" value="NZ_CP017757.2"/>
</dbReference>